<dbReference type="VEuPathDB" id="AmoebaDB:FDP41_004139"/>
<dbReference type="PANTHER" id="PTHR21567:SF87">
    <property type="entry name" value="CRESCERIN-LIKE PROTEIN CHE-12"/>
    <property type="match status" value="1"/>
</dbReference>
<feature type="compositionally biased region" description="Polar residues" evidence="1">
    <location>
        <begin position="135"/>
        <end position="164"/>
    </location>
</feature>
<proteinExistence type="predicted"/>
<feature type="region of interest" description="Disordered" evidence="1">
    <location>
        <begin position="135"/>
        <end position="167"/>
    </location>
</feature>
<dbReference type="OrthoDB" id="63891at2759"/>
<keyword evidence="4" id="KW-1185">Reference proteome</keyword>
<feature type="region of interest" description="Disordered" evidence="1">
    <location>
        <begin position="325"/>
        <end position="357"/>
    </location>
</feature>
<dbReference type="Proteomes" id="UP000444721">
    <property type="component" value="Unassembled WGS sequence"/>
</dbReference>
<dbReference type="EMBL" id="VFQX01000036">
    <property type="protein sequence ID" value="KAF0976844.1"/>
    <property type="molecule type" value="Genomic_DNA"/>
</dbReference>
<dbReference type="VEuPathDB" id="AmoebaDB:NF0088000"/>
<dbReference type="InterPro" id="IPR034085">
    <property type="entry name" value="TOG"/>
</dbReference>
<name>A0A6A5BRN9_NAEFO</name>
<gene>
    <name evidence="3" type="ORF">FDP41_004139</name>
</gene>
<dbReference type="VEuPathDB" id="AmoebaDB:NF0088010"/>
<dbReference type="AlphaFoldDB" id="A0A6A5BRN9"/>
<dbReference type="GO" id="GO:0000226">
    <property type="term" value="P:microtubule cytoskeleton organization"/>
    <property type="evidence" value="ECO:0007669"/>
    <property type="project" value="TreeGrafter"/>
</dbReference>
<dbReference type="SMART" id="SM01349">
    <property type="entry name" value="TOG"/>
    <property type="match status" value="1"/>
</dbReference>
<dbReference type="PANTHER" id="PTHR21567">
    <property type="entry name" value="CLASP"/>
    <property type="match status" value="1"/>
</dbReference>
<feature type="compositionally biased region" description="Polar residues" evidence="1">
    <location>
        <begin position="14"/>
        <end position="43"/>
    </location>
</feature>
<feature type="compositionally biased region" description="Acidic residues" evidence="1">
    <location>
        <begin position="332"/>
        <end position="349"/>
    </location>
</feature>
<feature type="compositionally biased region" description="Low complexity" evidence="1">
    <location>
        <begin position="289"/>
        <end position="309"/>
    </location>
</feature>
<evidence type="ECO:0000259" key="2">
    <source>
        <dbReference type="SMART" id="SM01349"/>
    </source>
</evidence>
<feature type="compositionally biased region" description="Low complexity" evidence="1">
    <location>
        <begin position="68"/>
        <end position="78"/>
    </location>
</feature>
<dbReference type="GO" id="GO:0005881">
    <property type="term" value="C:cytoplasmic microtubule"/>
    <property type="evidence" value="ECO:0007669"/>
    <property type="project" value="TreeGrafter"/>
</dbReference>
<dbReference type="InterPro" id="IPR016024">
    <property type="entry name" value="ARM-type_fold"/>
</dbReference>
<accession>A0A6A5BRN9</accession>
<feature type="compositionally biased region" description="Low complexity" evidence="1">
    <location>
        <begin position="587"/>
        <end position="616"/>
    </location>
</feature>
<feature type="region of interest" description="Disordered" evidence="1">
    <location>
        <begin position="434"/>
        <end position="635"/>
    </location>
</feature>
<feature type="compositionally biased region" description="Low complexity" evidence="1">
    <location>
        <begin position="46"/>
        <end position="61"/>
    </location>
</feature>
<dbReference type="Gene3D" id="1.25.10.10">
    <property type="entry name" value="Leucine-rich Repeat Variant"/>
    <property type="match status" value="1"/>
</dbReference>
<feature type="compositionally biased region" description="Basic residues" evidence="1">
    <location>
        <begin position="543"/>
        <end position="555"/>
    </location>
</feature>
<dbReference type="GO" id="GO:0008017">
    <property type="term" value="F:microtubule binding"/>
    <property type="evidence" value="ECO:0007669"/>
    <property type="project" value="TreeGrafter"/>
</dbReference>
<dbReference type="SUPFAM" id="SSF48371">
    <property type="entry name" value="ARM repeat"/>
    <property type="match status" value="1"/>
</dbReference>
<dbReference type="InterPro" id="IPR024395">
    <property type="entry name" value="CLASP_N_dom"/>
</dbReference>
<dbReference type="RefSeq" id="XP_044561557.1">
    <property type="nucleotide sequence ID" value="XM_044707521.1"/>
</dbReference>
<evidence type="ECO:0000313" key="3">
    <source>
        <dbReference type="EMBL" id="KAF0976844.1"/>
    </source>
</evidence>
<organism evidence="3 4">
    <name type="scientific">Naegleria fowleri</name>
    <name type="common">Brain eating amoeba</name>
    <dbReference type="NCBI Taxonomy" id="5763"/>
    <lineage>
        <taxon>Eukaryota</taxon>
        <taxon>Discoba</taxon>
        <taxon>Heterolobosea</taxon>
        <taxon>Tetramitia</taxon>
        <taxon>Eutetramitia</taxon>
        <taxon>Vahlkampfiidae</taxon>
        <taxon>Naegleria</taxon>
    </lineage>
</organism>
<reference evidence="3 4" key="1">
    <citation type="journal article" date="2019" name="Sci. Rep.">
        <title>Nanopore sequencing improves the draft genome of the human pathogenic amoeba Naegleria fowleri.</title>
        <authorList>
            <person name="Liechti N."/>
            <person name="Schurch N."/>
            <person name="Bruggmann R."/>
            <person name="Wittwer M."/>
        </authorList>
    </citation>
    <scope>NUCLEOTIDE SEQUENCE [LARGE SCALE GENOMIC DNA]</scope>
    <source>
        <strain evidence="3 4">ATCC 30894</strain>
    </source>
</reference>
<feature type="region of interest" description="Disordered" evidence="1">
    <location>
        <begin position="1"/>
        <end position="86"/>
    </location>
</feature>
<evidence type="ECO:0000256" key="1">
    <source>
        <dbReference type="SAM" id="MobiDB-lite"/>
    </source>
</evidence>
<feature type="region of interest" description="Disordered" evidence="1">
    <location>
        <begin position="284"/>
        <end position="309"/>
    </location>
</feature>
<dbReference type="GeneID" id="68111357"/>
<protein>
    <recommendedName>
        <fullName evidence="2">TOG domain-containing protein</fullName>
    </recommendedName>
</protein>
<feature type="compositionally biased region" description="Polar residues" evidence="1">
    <location>
        <begin position="617"/>
        <end position="628"/>
    </location>
</feature>
<feature type="compositionally biased region" description="Low complexity" evidence="1">
    <location>
        <begin position="1"/>
        <end position="13"/>
    </location>
</feature>
<dbReference type="InterPro" id="IPR011989">
    <property type="entry name" value="ARM-like"/>
</dbReference>
<feature type="domain" description="TOG" evidence="2">
    <location>
        <begin position="657"/>
        <end position="892"/>
    </location>
</feature>
<evidence type="ECO:0000313" key="4">
    <source>
        <dbReference type="Proteomes" id="UP000444721"/>
    </source>
</evidence>
<comment type="caution">
    <text evidence="3">The sequence shown here is derived from an EMBL/GenBank/DDBJ whole genome shotgun (WGS) entry which is preliminary data.</text>
</comment>
<dbReference type="VEuPathDB" id="AmoebaDB:NfTy_068820"/>
<dbReference type="Pfam" id="PF12348">
    <property type="entry name" value="CLASP_N"/>
    <property type="match status" value="1"/>
</dbReference>
<sequence length="901" mass="101643">MVPSSSSSSLLESNAHTSKAYTESSLPHRSSSPTFTKTTNSTRIAFPSSPQQQQPFTLSPSLHHHHQLQPQQLQLVSPSHHHTRTNQESFNNNLFIHPSTMSFSTTTTTSNHITQSPKRRTQVGASVTASMMIESSSLNDHPQKQPTTTLSAPSSTRNSLNSPPRTSPLLMFNNYNQMKPSIPNSNLTSMVQQQQQQQQPYQPNTMVYHHQQQPLVSHPQISNSHFYSTHPPTNYVHRIKTTSIDAKNKIPWELPTTINRVIRIQSAPRGYNYLKKNSEAIQLTPPLTSSQQPTHSISSSNSSSKVSSSGQVRKCVSAISKQQQSSSSVVLADDDDDILHDDDEDEFDDTITSNSSNDQVQFDENDILERNDSLIIEESSKIVESNHKKLKNRTHINELSKNDGNDISLNKIDNHGNDISLNKIDEMIMDETEKKENFSAKKQPSKIRDNNKPTSSHGWTDNKDEHKDLKKRTNQTPQRRLLNHPISLNNSTTTTTTMDHPDTPHTPPPHMKTSHIGESSSWYYDEGEGGGDADIHSSVNSSRSRRSVFSNKKKNRSNEESSMINDDMDESLSFRTTTSEEEHLNTSKRLNSSSKTTKTTNTANTTTTTSATPKITDMNNYTHSSTRNGKLDRSNIDIHSSDTTIAENEIDRILEKPLLHPEQELEHVMDSLSSSDWESQLSGVMIVIRLSKFNSELLDGKIREIIPHLTKLASSLRSSISKTSLKCFEELFINNPKSMDLECDSIIPILLKKTTDTNKFISSNATDALIQMILNTQYIEKCMNSVMNQIPGTKHATIRGAIARLIYEGINYRLKHSLYSNSNVTSGTSSNKRFISKLLQSIGELSREGNSECRNWVKQSILSLYHFYNGNMSDFKKMIQKHQEKYYTEFVKILEKNEQSK</sequence>